<dbReference type="PANTHER" id="PTHR12305:SF60">
    <property type="entry name" value="PHOSPHATIDYLINOSITOL 3,4,5-TRISPHOSPHATE 3-PHOSPHATASE TPTE2-RELATED"/>
    <property type="match status" value="1"/>
</dbReference>
<proteinExistence type="predicted"/>
<protein>
    <submittedName>
        <fullName evidence="3">Phosphatidylinositol 3,4,5-trisphosphate 3-phosphatase TPTE2-like</fullName>
    </submittedName>
</protein>
<dbReference type="SMART" id="SM01326">
    <property type="entry name" value="PTEN_C2"/>
    <property type="match status" value="1"/>
</dbReference>
<evidence type="ECO:0000259" key="1">
    <source>
        <dbReference type="PROSITE" id="PS51182"/>
    </source>
</evidence>
<name>A0A2Y9IJ62_ENHLU</name>
<dbReference type="PROSITE" id="PS51182">
    <property type="entry name" value="C2_TENSIN"/>
    <property type="match status" value="1"/>
</dbReference>
<dbReference type="InterPro" id="IPR029021">
    <property type="entry name" value="Prot-tyrosine_phosphatase-like"/>
</dbReference>
<dbReference type="GeneID" id="111140284"/>
<dbReference type="Proteomes" id="UP000248482">
    <property type="component" value="Unplaced"/>
</dbReference>
<evidence type="ECO:0000313" key="3">
    <source>
        <dbReference type="RefSeq" id="XP_022348291.1"/>
    </source>
</evidence>
<gene>
    <name evidence="3" type="primary">LOC111140284</name>
</gene>
<dbReference type="GO" id="GO:0005829">
    <property type="term" value="C:cytosol"/>
    <property type="evidence" value="ECO:0007669"/>
    <property type="project" value="TreeGrafter"/>
</dbReference>
<dbReference type="FunFam" id="2.60.40.1110:FF:000004">
    <property type="entry name" value="Voltage-sensor containing phosphatase"/>
    <property type="match status" value="1"/>
</dbReference>
<dbReference type="KEGG" id="elk:111140284"/>
<sequence>MICAYLIASGIFTTAEESLYYFGERRTDKSTSTKFQGVETPSQNRYVGYFADVKNIYNMTLPPRKTLKIKNIIIHSIHGNGSDLEIQITMQSQIIFFSSASKNCRMLHDAETDSVTIHLSNCPPLYDDVKVQFFSSSDLPKYYDNCPFFLLVPSFVQNNRLFLPRDQLDNPHKKKTWKIYHQEFAVELYFDEV</sequence>
<dbReference type="InterPro" id="IPR035892">
    <property type="entry name" value="C2_domain_sf"/>
</dbReference>
<evidence type="ECO:0000313" key="2">
    <source>
        <dbReference type="Proteomes" id="UP000248482"/>
    </source>
</evidence>
<dbReference type="Gene3D" id="3.90.190.10">
    <property type="entry name" value="Protein tyrosine phosphatase superfamily"/>
    <property type="match status" value="1"/>
</dbReference>
<dbReference type="InterPro" id="IPR051281">
    <property type="entry name" value="Dual-spec_lipid-protein_phosph"/>
</dbReference>
<dbReference type="RefSeq" id="XP_022348291.1">
    <property type="nucleotide sequence ID" value="XM_022492583.1"/>
</dbReference>
<dbReference type="SUPFAM" id="SSF49562">
    <property type="entry name" value="C2 domain (Calcium/lipid-binding domain, CaLB)"/>
    <property type="match status" value="1"/>
</dbReference>
<reference evidence="3" key="1">
    <citation type="submission" date="2025-08" db="UniProtKB">
        <authorList>
            <consortium name="RefSeq"/>
        </authorList>
    </citation>
    <scope>IDENTIFICATION</scope>
    <source>
        <tissue evidence="3">Blood</tissue>
    </source>
</reference>
<dbReference type="STRING" id="391180.A0A2Y9IJ62"/>
<keyword evidence="2" id="KW-1185">Reference proteome</keyword>
<accession>A0A2Y9IJ62</accession>
<dbReference type="InterPro" id="IPR014020">
    <property type="entry name" value="Tensin_C2-dom"/>
</dbReference>
<dbReference type="GO" id="GO:0016314">
    <property type="term" value="F:phosphatidylinositol-3,4,5-trisphosphate 3-phosphatase activity"/>
    <property type="evidence" value="ECO:0007669"/>
    <property type="project" value="TreeGrafter"/>
</dbReference>
<dbReference type="Pfam" id="PF10409">
    <property type="entry name" value="PTEN_C2"/>
    <property type="match status" value="1"/>
</dbReference>
<dbReference type="PANTHER" id="PTHR12305">
    <property type="entry name" value="PHOSPHATASE WITH HOMOLOGY TO TENSIN"/>
    <property type="match status" value="1"/>
</dbReference>
<dbReference type="OrthoDB" id="16692at2759"/>
<feature type="domain" description="C2 tensin-type" evidence="1">
    <location>
        <begin position="64"/>
        <end position="193"/>
    </location>
</feature>
<dbReference type="Gene3D" id="2.60.40.1110">
    <property type="match status" value="1"/>
</dbReference>
<organism evidence="2 3">
    <name type="scientific">Enhydra lutris kenyoni</name>
    <name type="common">northern sea otter</name>
    <dbReference type="NCBI Taxonomy" id="391180"/>
    <lineage>
        <taxon>Eukaryota</taxon>
        <taxon>Metazoa</taxon>
        <taxon>Chordata</taxon>
        <taxon>Craniata</taxon>
        <taxon>Vertebrata</taxon>
        <taxon>Euteleostomi</taxon>
        <taxon>Mammalia</taxon>
        <taxon>Eutheria</taxon>
        <taxon>Laurasiatheria</taxon>
        <taxon>Carnivora</taxon>
        <taxon>Caniformia</taxon>
        <taxon>Musteloidea</taxon>
        <taxon>Mustelidae</taxon>
        <taxon>Lutrinae</taxon>
        <taxon>Enhydra</taxon>
    </lineage>
</organism>
<dbReference type="AlphaFoldDB" id="A0A2Y9IJ62"/>